<feature type="compositionally biased region" description="Low complexity" evidence="1">
    <location>
        <begin position="157"/>
        <end position="172"/>
    </location>
</feature>
<feature type="compositionally biased region" description="Basic residues" evidence="1">
    <location>
        <begin position="198"/>
        <end position="207"/>
    </location>
</feature>
<evidence type="ECO:0000313" key="2">
    <source>
        <dbReference type="EMBL" id="KAE9403019.1"/>
    </source>
</evidence>
<feature type="compositionally biased region" description="Polar residues" evidence="1">
    <location>
        <begin position="180"/>
        <end position="197"/>
    </location>
</feature>
<evidence type="ECO:0000256" key="1">
    <source>
        <dbReference type="SAM" id="MobiDB-lite"/>
    </source>
</evidence>
<proteinExistence type="predicted"/>
<evidence type="ECO:0000313" key="3">
    <source>
        <dbReference type="Proteomes" id="UP000799118"/>
    </source>
</evidence>
<organism evidence="2 3">
    <name type="scientific">Gymnopus androsaceus JB14</name>
    <dbReference type="NCBI Taxonomy" id="1447944"/>
    <lineage>
        <taxon>Eukaryota</taxon>
        <taxon>Fungi</taxon>
        <taxon>Dikarya</taxon>
        <taxon>Basidiomycota</taxon>
        <taxon>Agaricomycotina</taxon>
        <taxon>Agaricomycetes</taxon>
        <taxon>Agaricomycetidae</taxon>
        <taxon>Agaricales</taxon>
        <taxon>Marasmiineae</taxon>
        <taxon>Omphalotaceae</taxon>
        <taxon>Gymnopus</taxon>
    </lineage>
</organism>
<dbReference type="EMBL" id="ML769429">
    <property type="protein sequence ID" value="KAE9403019.1"/>
    <property type="molecule type" value="Genomic_DNA"/>
</dbReference>
<name>A0A6A4HWY5_9AGAR</name>
<dbReference type="AlphaFoldDB" id="A0A6A4HWY5"/>
<reference evidence="2" key="1">
    <citation type="journal article" date="2019" name="Environ. Microbiol.">
        <title>Fungal ecological strategies reflected in gene transcription - a case study of two litter decomposers.</title>
        <authorList>
            <person name="Barbi F."/>
            <person name="Kohler A."/>
            <person name="Barry K."/>
            <person name="Baskaran P."/>
            <person name="Daum C."/>
            <person name="Fauchery L."/>
            <person name="Ihrmark K."/>
            <person name="Kuo A."/>
            <person name="LaButti K."/>
            <person name="Lipzen A."/>
            <person name="Morin E."/>
            <person name="Grigoriev I.V."/>
            <person name="Henrissat B."/>
            <person name="Lindahl B."/>
            <person name="Martin F."/>
        </authorList>
    </citation>
    <scope>NUCLEOTIDE SEQUENCE</scope>
    <source>
        <strain evidence="2">JB14</strain>
    </source>
</reference>
<feature type="region of interest" description="Disordered" evidence="1">
    <location>
        <begin position="133"/>
        <end position="207"/>
    </location>
</feature>
<accession>A0A6A4HWY5</accession>
<gene>
    <name evidence="2" type="ORF">BT96DRAFT_936736</name>
</gene>
<keyword evidence="3" id="KW-1185">Reference proteome</keyword>
<dbReference type="Proteomes" id="UP000799118">
    <property type="component" value="Unassembled WGS sequence"/>
</dbReference>
<protein>
    <submittedName>
        <fullName evidence="2">Uncharacterized protein</fullName>
    </submittedName>
</protein>
<sequence length="207" mass="22191">MTKKNNAKPLSPLSWAWPELSVGLKAAQGPAQIFQSPEPGAWAGAQTLGRKLPIIYYIAVYRFLHVKSGAFHIQILASSFPLSNLNVSTFKPSISASAKLSNPTNGAIQLPSQRDAIAHAKAEWQRKEAIEKAWKQQEVSKGLEEDNGNSAQSPRDAAASSATTSNKSKTASPTDDEDVVNQSPSSESETELTNTVKAKSKGKSKGM</sequence>